<gene>
    <name evidence="1" type="ORF">M2350_000894</name>
</gene>
<dbReference type="Proteomes" id="UP001204798">
    <property type="component" value="Unassembled WGS sequence"/>
</dbReference>
<dbReference type="InterPro" id="IPR006379">
    <property type="entry name" value="HAD-SF_hydro_IIB"/>
</dbReference>
<proteinExistence type="predicted"/>
<comment type="caution">
    <text evidence="1">The sequence shown here is derived from an EMBL/GenBank/DDBJ whole genome shotgun (WGS) entry which is preliminary data.</text>
</comment>
<dbReference type="EMBL" id="JANUCP010000002">
    <property type="protein sequence ID" value="MCS3918494.1"/>
    <property type="molecule type" value="Genomic_DNA"/>
</dbReference>
<dbReference type="Gene3D" id="3.40.50.1000">
    <property type="entry name" value="HAD superfamily/HAD-like"/>
    <property type="match status" value="2"/>
</dbReference>
<dbReference type="InterPro" id="IPR023214">
    <property type="entry name" value="HAD_sf"/>
</dbReference>
<protein>
    <submittedName>
        <fullName evidence="1">HAD superfamily hydrolase (TIGR01484 family)</fullName>
    </submittedName>
</protein>
<keyword evidence="1" id="KW-0378">Hydrolase</keyword>
<sequence length="277" mass="30850">MRRFDLIVMDLDSTLLDWSDGTAKLSENCRQALLRAAEAGVKIAIATGRTLREIALELEVHGLPFGKPIPHFVIPLEKYCYRVVNGRVVEDEAMASWNKERLNEAKRIVEEIILPRAHEFLVRLKELGLPPVRWVLDTRAGWFSLVYETVEQARQAEKFLEGVATSFPELTVNRNFVFVGFIPLNGTKGKTVRFLAETLGIPPKRVMAIGDSINDLDMLNGEHGFFPVAVANAEPEIKEAVQKAGGIITEKPASDGVAEAIEWALRMNEPFKAKGDG</sequence>
<reference evidence="1 2" key="1">
    <citation type="submission" date="2022-08" db="EMBL/GenBank/DDBJ databases">
        <title>Bacterial and archaeal communities from various locations to study Microbial Dark Matter (Phase II).</title>
        <authorList>
            <person name="Stepanauskas R."/>
        </authorList>
    </citation>
    <scope>NUCLEOTIDE SEQUENCE [LARGE SCALE GENOMIC DNA]</scope>
    <source>
        <strain evidence="1 2">PD1</strain>
    </source>
</reference>
<name>A0ABT2EKM3_9BACT</name>
<dbReference type="GO" id="GO:0016787">
    <property type="term" value="F:hydrolase activity"/>
    <property type="evidence" value="ECO:0007669"/>
    <property type="project" value="UniProtKB-KW"/>
</dbReference>
<accession>A0ABT2EKM3</accession>
<keyword evidence="2" id="KW-1185">Reference proteome</keyword>
<dbReference type="PANTHER" id="PTHR10000">
    <property type="entry name" value="PHOSPHOSERINE PHOSPHATASE"/>
    <property type="match status" value="1"/>
</dbReference>
<dbReference type="NCBIfam" id="TIGR01484">
    <property type="entry name" value="HAD-SF-IIB"/>
    <property type="match status" value="1"/>
</dbReference>
<dbReference type="RefSeq" id="WP_259094393.1">
    <property type="nucleotide sequence ID" value="NZ_CP130454.1"/>
</dbReference>
<dbReference type="PANTHER" id="PTHR10000:SF8">
    <property type="entry name" value="HAD SUPERFAMILY HYDROLASE-LIKE, TYPE 3"/>
    <property type="match status" value="1"/>
</dbReference>
<evidence type="ECO:0000313" key="1">
    <source>
        <dbReference type="EMBL" id="MCS3918494.1"/>
    </source>
</evidence>
<dbReference type="SUPFAM" id="SSF56784">
    <property type="entry name" value="HAD-like"/>
    <property type="match status" value="1"/>
</dbReference>
<dbReference type="Pfam" id="PF08282">
    <property type="entry name" value="Hydrolase_3"/>
    <property type="match status" value="2"/>
</dbReference>
<evidence type="ECO:0000313" key="2">
    <source>
        <dbReference type="Proteomes" id="UP001204798"/>
    </source>
</evidence>
<dbReference type="InterPro" id="IPR036412">
    <property type="entry name" value="HAD-like_sf"/>
</dbReference>
<organism evidence="1 2">
    <name type="scientific">Candidatus Fervidibacter sacchari</name>
    <dbReference type="NCBI Taxonomy" id="1448929"/>
    <lineage>
        <taxon>Bacteria</taxon>
        <taxon>Candidatus Fervidibacterota</taxon>
        <taxon>Candidatus Fervidibacter</taxon>
    </lineage>
</organism>